<evidence type="ECO:0000256" key="5">
    <source>
        <dbReference type="ARBA" id="ARBA00022989"/>
    </source>
</evidence>
<gene>
    <name evidence="9" type="ORF">DV733_01390</name>
</gene>
<dbReference type="Proteomes" id="UP000296706">
    <property type="component" value="Chromosome"/>
</dbReference>
<feature type="domain" description="Major facilitator superfamily (MFS) profile" evidence="8">
    <location>
        <begin position="15"/>
        <end position="393"/>
    </location>
</feature>
<evidence type="ECO:0000256" key="3">
    <source>
        <dbReference type="ARBA" id="ARBA00022448"/>
    </source>
</evidence>
<evidence type="ECO:0000256" key="2">
    <source>
        <dbReference type="ARBA" id="ARBA00008335"/>
    </source>
</evidence>
<keyword evidence="5 7" id="KW-1133">Transmembrane helix</keyword>
<evidence type="ECO:0000256" key="6">
    <source>
        <dbReference type="ARBA" id="ARBA00023136"/>
    </source>
</evidence>
<dbReference type="RefSeq" id="WP_049993396.1">
    <property type="nucleotide sequence ID" value="NZ_CP031310.1"/>
</dbReference>
<feature type="transmembrane region" description="Helical" evidence="7">
    <location>
        <begin position="16"/>
        <end position="35"/>
    </location>
</feature>
<keyword evidence="3" id="KW-0813">Transport</keyword>
<protein>
    <submittedName>
        <fullName evidence="9">MFS transporter</fullName>
    </submittedName>
</protein>
<evidence type="ECO:0000313" key="9">
    <source>
        <dbReference type="EMBL" id="QCC49956.1"/>
    </source>
</evidence>
<comment type="subcellular location">
    <subcellularLocation>
        <location evidence="1">Endomembrane system</location>
        <topology evidence="1">Multi-pass membrane protein</topology>
    </subcellularLocation>
</comment>
<dbReference type="PROSITE" id="PS50850">
    <property type="entry name" value="MFS"/>
    <property type="match status" value="1"/>
</dbReference>
<reference evidence="9 10" key="1">
    <citation type="journal article" date="2019" name="Nat. Commun.">
        <title>A new type of DNA phosphorothioation-based antiviral system in archaea.</title>
        <authorList>
            <person name="Xiong L."/>
            <person name="Liu S."/>
            <person name="Chen S."/>
            <person name="Xiao Y."/>
            <person name="Zhu B."/>
            <person name="Gao Y."/>
            <person name="Zhang Y."/>
            <person name="Chen B."/>
            <person name="Luo J."/>
            <person name="Deng Z."/>
            <person name="Chen X."/>
            <person name="Wang L."/>
            <person name="Chen S."/>
        </authorList>
    </citation>
    <scope>NUCLEOTIDE SEQUENCE [LARGE SCALE GENOMIC DNA]</scope>
    <source>
        <strain evidence="9 10">CBA1105</strain>
    </source>
</reference>
<evidence type="ECO:0000256" key="7">
    <source>
        <dbReference type="SAM" id="Phobius"/>
    </source>
</evidence>
<dbReference type="EMBL" id="CP031310">
    <property type="protein sequence ID" value="QCC49956.1"/>
    <property type="molecule type" value="Genomic_DNA"/>
</dbReference>
<dbReference type="SUPFAM" id="SSF103473">
    <property type="entry name" value="MFS general substrate transporter"/>
    <property type="match status" value="1"/>
</dbReference>
<dbReference type="KEGG" id="hsn:DV733_01390"/>
<keyword evidence="6 7" id="KW-0472">Membrane</keyword>
<dbReference type="STRING" id="1457250.GCA_000755225_02572"/>
<evidence type="ECO:0000256" key="4">
    <source>
        <dbReference type="ARBA" id="ARBA00022692"/>
    </source>
</evidence>
<dbReference type="Pfam" id="PF07690">
    <property type="entry name" value="MFS_1"/>
    <property type="match status" value="1"/>
</dbReference>
<feature type="transmembrane region" description="Helical" evidence="7">
    <location>
        <begin position="277"/>
        <end position="298"/>
    </location>
</feature>
<dbReference type="GO" id="GO:0012505">
    <property type="term" value="C:endomembrane system"/>
    <property type="evidence" value="ECO:0007669"/>
    <property type="project" value="UniProtKB-SubCell"/>
</dbReference>
<sequence length="393" mass="41239">MDESSTDERAVRSRRLWTAAIVLFVALEGLGLQMRGPLLPILETEWGISKSLQGLVSPAGTLGFALTVLGIGAVAGRVDTRRYFFAGVALTMVGVVGMALAPIFVAYLGFLVVRGLGTGVSRGLDRPLLGHLYPNARGRVFNLYDMAWAVGAAAGPAVLSLAVAQGDWRYAYGGLAVAFGLVALLVWRLRPPEVDAEAQLDIGAAKALLQMPAVAATTIALVFHTGLEGAMFIWLSTFGREIAGFSQETASLLLSVFLVAYVPGRLVYTIIAERVGYGPLVVILEVLIVPTFLWTFFVADGLATFAGVAVLGALVSGIFPTLLAFGTQVAPEYSGPINGLTTATASVSIAIVPVAMGVLADASSIRSAMWIPLALTLLVAPTVVIARRIDPNI</sequence>
<accession>A0A4D6H9S4</accession>
<dbReference type="GO" id="GO:0016020">
    <property type="term" value="C:membrane"/>
    <property type="evidence" value="ECO:0007669"/>
    <property type="project" value="TreeGrafter"/>
</dbReference>
<dbReference type="InterPro" id="IPR011701">
    <property type="entry name" value="MFS"/>
</dbReference>
<evidence type="ECO:0000313" key="10">
    <source>
        <dbReference type="Proteomes" id="UP000296706"/>
    </source>
</evidence>
<dbReference type="PANTHER" id="PTHR23514:SF3">
    <property type="entry name" value="BYPASS OF STOP CODON PROTEIN 6"/>
    <property type="match status" value="1"/>
</dbReference>
<dbReference type="Gene3D" id="1.20.1250.20">
    <property type="entry name" value="MFS general substrate transporter like domains"/>
    <property type="match status" value="2"/>
</dbReference>
<feature type="transmembrane region" description="Helical" evidence="7">
    <location>
        <begin position="367"/>
        <end position="386"/>
    </location>
</feature>
<dbReference type="PANTHER" id="PTHR23514">
    <property type="entry name" value="BYPASS OF STOP CODON PROTEIN 6"/>
    <property type="match status" value="1"/>
</dbReference>
<proteinExistence type="inferred from homology"/>
<feature type="transmembrane region" description="Helical" evidence="7">
    <location>
        <begin position="55"/>
        <end position="76"/>
    </location>
</feature>
<dbReference type="GO" id="GO:0022857">
    <property type="term" value="F:transmembrane transporter activity"/>
    <property type="evidence" value="ECO:0007669"/>
    <property type="project" value="InterPro"/>
</dbReference>
<dbReference type="InterPro" id="IPR051788">
    <property type="entry name" value="MFS_Transporter"/>
</dbReference>
<feature type="transmembrane region" description="Helical" evidence="7">
    <location>
        <begin position="250"/>
        <end position="271"/>
    </location>
</feature>
<comment type="similarity">
    <text evidence="2">Belongs to the major facilitator superfamily.</text>
</comment>
<feature type="transmembrane region" description="Helical" evidence="7">
    <location>
        <begin position="170"/>
        <end position="189"/>
    </location>
</feature>
<organism evidence="9 10">
    <name type="scientific">Halapricum salinum</name>
    <dbReference type="NCBI Taxonomy" id="1457250"/>
    <lineage>
        <taxon>Archaea</taxon>
        <taxon>Methanobacteriati</taxon>
        <taxon>Methanobacteriota</taxon>
        <taxon>Stenosarchaea group</taxon>
        <taxon>Halobacteria</taxon>
        <taxon>Halobacteriales</taxon>
        <taxon>Haloarculaceae</taxon>
        <taxon>Halapricum</taxon>
    </lineage>
</organism>
<name>A0A4D6H9S4_9EURY</name>
<feature type="transmembrane region" description="Helical" evidence="7">
    <location>
        <begin position="83"/>
        <end position="110"/>
    </location>
</feature>
<dbReference type="InterPro" id="IPR036259">
    <property type="entry name" value="MFS_trans_sf"/>
</dbReference>
<evidence type="ECO:0000259" key="8">
    <source>
        <dbReference type="PROSITE" id="PS50850"/>
    </source>
</evidence>
<dbReference type="OrthoDB" id="306002at2157"/>
<keyword evidence="4 7" id="KW-0812">Transmembrane</keyword>
<feature type="transmembrane region" description="Helical" evidence="7">
    <location>
        <begin position="337"/>
        <end position="360"/>
    </location>
</feature>
<dbReference type="InterPro" id="IPR020846">
    <property type="entry name" value="MFS_dom"/>
</dbReference>
<evidence type="ECO:0000256" key="1">
    <source>
        <dbReference type="ARBA" id="ARBA00004127"/>
    </source>
</evidence>
<feature type="transmembrane region" description="Helical" evidence="7">
    <location>
        <begin position="209"/>
        <end position="238"/>
    </location>
</feature>
<feature type="transmembrane region" description="Helical" evidence="7">
    <location>
        <begin position="146"/>
        <end position="163"/>
    </location>
</feature>
<dbReference type="GeneID" id="39846480"/>
<feature type="transmembrane region" description="Helical" evidence="7">
    <location>
        <begin position="305"/>
        <end position="325"/>
    </location>
</feature>
<keyword evidence="10" id="KW-1185">Reference proteome</keyword>
<dbReference type="AlphaFoldDB" id="A0A4D6H9S4"/>